<sequence>MRNPNTRHTKLLKTNNLAALRRRGPTVLPVSGRSGESGVRGEVIGALSLERVRQATSFFPGATSRLNTAPSPQAERRIGSGPETDVAGRSTPAPSRPRASGLTDPPTVPSRQPPLYVLRRRRPTASPSSGLAPETLGNHCRQSRLLPPQPINGEARARGLLGKTKRRRPWRRVSWKGGGGEGLHVPPCIRATTAPKMQ</sequence>
<feature type="compositionally biased region" description="Basic residues" evidence="1">
    <location>
        <begin position="163"/>
        <end position="174"/>
    </location>
</feature>
<evidence type="ECO:0000313" key="3">
    <source>
        <dbReference type="RefSeq" id="XP_008576467.1"/>
    </source>
</evidence>
<dbReference type="GeneID" id="103594943"/>
<evidence type="ECO:0000313" key="2">
    <source>
        <dbReference type="Proteomes" id="UP000694923"/>
    </source>
</evidence>
<organism evidence="2 3">
    <name type="scientific">Galeopterus variegatus</name>
    <name type="common">Malayan flying lemur</name>
    <name type="synonym">Cynocephalus variegatus</name>
    <dbReference type="NCBI Taxonomy" id="482537"/>
    <lineage>
        <taxon>Eukaryota</taxon>
        <taxon>Metazoa</taxon>
        <taxon>Chordata</taxon>
        <taxon>Craniata</taxon>
        <taxon>Vertebrata</taxon>
        <taxon>Euteleostomi</taxon>
        <taxon>Mammalia</taxon>
        <taxon>Eutheria</taxon>
        <taxon>Euarchontoglires</taxon>
        <taxon>Dermoptera</taxon>
        <taxon>Cynocephalidae</taxon>
        <taxon>Galeopterus</taxon>
    </lineage>
</organism>
<dbReference type="RefSeq" id="XP_008576467.1">
    <property type="nucleotide sequence ID" value="XM_008578245.1"/>
</dbReference>
<evidence type="ECO:0000256" key="1">
    <source>
        <dbReference type="SAM" id="MobiDB-lite"/>
    </source>
</evidence>
<feature type="region of interest" description="Disordered" evidence="1">
    <location>
        <begin position="60"/>
        <end position="198"/>
    </location>
</feature>
<keyword evidence="2" id="KW-1185">Reference proteome</keyword>
<reference evidence="3" key="1">
    <citation type="submission" date="2025-08" db="UniProtKB">
        <authorList>
            <consortium name="RefSeq"/>
        </authorList>
    </citation>
    <scope>IDENTIFICATION</scope>
</reference>
<accession>A0ABM0R776</accession>
<name>A0ABM0R776_GALVR</name>
<protein>
    <submittedName>
        <fullName evidence="3">Uncharacterized protein</fullName>
    </submittedName>
</protein>
<dbReference type="Proteomes" id="UP000694923">
    <property type="component" value="Unplaced"/>
</dbReference>
<gene>
    <name evidence="3" type="primary">LOC103594943</name>
</gene>
<proteinExistence type="predicted"/>